<dbReference type="EMBL" id="MHKB01000002">
    <property type="protein sequence ID" value="OGY79991.1"/>
    <property type="molecule type" value="Genomic_DNA"/>
</dbReference>
<dbReference type="AlphaFoldDB" id="A0A1G2ASU8"/>
<sequence length="175" mass="19928">MLFKSERINERQFQKLLKDAFRQTPRHQELKRALKTLNISIYGGRGAPQALRQLRALNKQFEDSRLEMREDTRDFFYKFMKREKKREQVRKQHSIQSLQQERAMEAEGSAQKAKHSALDAPELARSASVAQTAQSEAASSIFQEKKTPSPAPGSSEESVQAAKKAALQLPDIDIG</sequence>
<organism evidence="2 3">
    <name type="scientific">Candidatus Kerfeldbacteria bacterium RIFCSPHIGHO2_02_FULL_42_14</name>
    <dbReference type="NCBI Taxonomy" id="1798540"/>
    <lineage>
        <taxon>Bacteria</taxon>
        <taxon>Candidatus Kerfeldiibacteriota</taxon>
    </lineage>
</organism>
<feature type="region of interest" description="Disordered" evidence="1">
    <location>
        <begin position="84"/>
        <end position="175"/>
    </location>
</feature>
<evidence type="ECO:0000313" key="2">
    <source>
        <dbReference type="EMBL" id="OGY79991.1"/>
    </source>
</evidence>
<evidence type="ECO:0000256" key="1">
    <source>
        <dbReference type="SAM" id="MobiDB-lite"/>
    </source>
</evidence>
<gene>
    <name evidence="2" type="ORF">A3B74_05020</name>
</gene>
<feature type="compositionally biased region" description="Polar residues" evidence="1">
    <location>
        <begin position="128"/>
        <end position="142"/>
    </location>
</feature>
<proteinExistence type="predicted"/>
<protein>
    <submittedName>
        <fullName evidence="2">Uncharacterized protein</fullName>
    </submittedName>
</protein>
<comment type="caution">
    <text evidence="2">The sequence shown here is derived from an EMBL/GenBank/DDBJ whole genome shotgun (WGS) entry which is preliminary data.</text>
</comment>
<evidence type="ECO:0000313" key="3">
    <source>
        <dbReference type="Proteomes" id="UP000177165"/>
    </source>
</evidence>
<dbReference type="Proteomes" id="UP000177165">
    <property type="component" value="Unassembled WGS sequence"/>
</dbReference>
<name>A0A1G2ASU8_9BACT</name>
<dbReference type="STRING" id="1798540.A3B74_05020"/>
<reference evidence="2 3" key="1">
    <citation type="journal article" date="2016" name="Nat. Commun.">
        <title>Thousands of microbial genomes shed light on interconnected biogeochemical processes in an aquifer system.</title>
        <authorList>
            <person name="Anantharaman K."/>
            <person name="Brown C.T."/>
            <person name="Hug L.A."/>
            <person name="Sharon I."/>
            <person name="Castelle C.J."/>
            <person name="Probst A.J."/>
            <person name="Thomas B.C."/>
            <person name="Singh A."/>
            <person name="Wilkins M.J."/>
            <person name="Karaoz U."/>
            <person name="Brodie E.L."/>
            <person name="Williams K.H."/>
            <person name="Hubbard S.S."/>
            <person name="Banfield J.F."/>
        </authorList>
    </citation>
    <scope>NUCLEOTIDE SEQUENCE [LARGE SCALE GENOMIC DNA]</scope>
</reference>
<accession>A0A1G2ASU8</accession>